<proteinExistence type="predicted"/>
<reference evidence="7" key="1">
    <citation type="journal article" date="2019" name="bioRxiv">
        <title>The Genome of the Zebra Mussel, Dreissena polymorpha: A Resource for Invasive Species Research.</title>
        <authorList>
            <person name="McCartney M.A."/>
            <person name="Auch B."/>
            <person name="Kono T."/>
            <person name="Mallez S."/>
            <person name="Zhang Y."/>
            <person name="Obille A."/>
            <person name="Becker A."/>
            <person name="Abrahante J.E."/>
            <person name="Garbe J."/>
            <person name="Badalamenti J.P."/>
            <person name="Herman A."/>
            <person name="Mangelson H."/>
            <person name="Liachko I."/>
            <person name="Sullivan S."/>
            <person name="Sone E.D."/>
            <person name="Koren S."/>
            <person name="Silverstein K.A.T."/>
            <person name="Beckman K.B."/>
            <person name="Gohl D.M."/>
        </authorList>
    </citation>
    <scope>NUCLEOTIDE SEQUENCE</scope>
    <source>
        <strain evidence="7">Duluth1</strain>
        <tissue evidence="7">Whole animal</tissue>
    </source>
</reference>
<gene>
    <name evidence="7" type="ORF">DPMN_085951</name>
</gene>
<dbReference type="PANTHER" id="PTHR19325:SF575">
    <property type="entry name" value="LOCOMOTION-RELATED PROTEIN HIKARU GENKI"/>
    <property type="match status" value="1"/>
</dbReference>
<dbReference type="Pfam" id="PF00084">
    <property type="entry name" value="Sushi"/>
    <property type="match status" value="3"/>
</dbReference>
<sequence length="172" mass="18312">MLNPSNGYVGYFSTTYGSIANYSCNLGYFMYGSNSTTCMAEGHWLTQILTAHALIVGNCTVQLMSATVTNTTYGAIANYSCDTGYSMVGSESIICDSTGHWNKAAPVCSRIVCGNITINNGLVSYSGEKAYGDHANITCNDGYQLSGPSTRICLGNWSQPESSCIAMGKINH</sequence>
<keyword evidence="2" id="KW-0677">Repeat</keyword>
<protein>
    <recommendedName>
        <fullName evidence="6">Sushi domain-containing protein</fullName>
    </recommendedName>
</protein>
<dbReference type="PROSITE" id="PS50923">
    <property type="entry name" value="SUSHI"/>
    <property type="match status" value="3"/>
</dbReference>
<feature type="domain" description="Sushi" evidence="6">
    <location>
        <begin position="1"/>
        <end position="53"/>
    </location>
</feature>
<feature type="disulfide bond" evidence="5">
    <location>
        <begin position="81"/>
        <end position="108"/>
    </location>
</feature>
<evidence type="ECO:0000313" key="7">
    <source>
        <dbReference type="EMBL" id="KAH3698431.1"/>
    </source>
</evidence>
<evidence type="ECO:0000256" key="2">
    <source>
        <dbReference type="ARBA" id="ARBA00022737"/>
    </source>
</evidence>
<dbReference type="EMBL" id="JAIWYP010000016">
    <property type="protein sequence ID" value="KAH3698431.1"/>
    <property type="molecule type" value="Genomic_DNA"/>
</dbReference>
<dbReference type="SMART" id="SM00032">
    <property type="entry name" value="CCP"/>
    <property type="match status" value="3"/>
</dbReference>
<name>A0A9D3YFZ5_DREPO</name>
<evidence type="ECO:0000256" key="3">
    <source>
        <dbReference type="ARBA" id="ARBA00023157"/>
    </source>
</evidence>
<feature type="domain" description="Sushi" evidence="6">
    <location>
        <begin position="111"/>
        <end position="166"/>
    </location>
</feature>
<dbReference type="InterPro" id="IPR050350">
    <property type="entry name" value="Compl-Cell_Adhes-Reg"/>
</dbReference>
<comment type="caution">
    <text evidence="7">The sequence shown here is derived from an EMBL/GenBank/DDBJ whole genome shotgun (WGS) entry which is preliminary data.</text>
</comment>
<evidence type="ECO:0000256" key="1">
    <source>
        <dbReference type="ARBA" id="ARBA00022659"/>
    </source>
</evidence>
<comment type="caution">
    <text evidence="5">Lacks conserved residue(s) required for the propagation of feature annotation.</text>
</comment>
<accession>A0A9D3YFZ5</accession>
<dbReference type="InterPro" id="IPR000436">
    <property type="entry name" value="Sushi_SCR_CCP_dom"/>
</dbReference>
<dbReference type="PANTHER" id="PTHR19325">
    <property type="entry name" value="COMPLEMENT COMPONENT-RELATED SUSHI DOMAIN-CONTAINING"/>
    <property type="match status" value="1"/>
</dbReference>
<dbReference type="AlphaFoldDB" id="A0A9D3YFZ5"/>
<dbReference type="Proteomes" id="UP000828390">
    <property type="component" value="Unassembled WGS sequence"/>
</dbReference>
<organism evidence="7 8">
    <name type="scientific">Dreissena polymorpha</name>
    <name type="common">Zebra mussel</name>
    <name type="synonym">Mytilus polymorpha</name>
    <dbReference type="NCBI Taxonomy" id="45954"/>
    <lineage>
        <taxon>Eukaryota</taxon>
        <taxon>Metazoa</taxon>
        <taxon>Spiralia</taxon>
        <taxon>Lophotrochozoa</taxon>
        <taxon>Mollusca</taxon>
        <taxon>Bivalvia</taxon>
        <taxon>Autobranchia</taxon>
        <taxon>Heteroconchia</taxon>
        <taxon>Euheterodonta</taxon>
        <taxon>Imparidentia</taxon>
        <taxon>Neoheterodontei</taxon>
        <taxon>Myida</taxon>
        <taxon>Dreissenoidea</taxon>
        <taxon>Dreissenidae</taxon>
        <taxon>Dreissena</taxon>
    </lineage>
</organism>
<dbReference type="SUPFAM" id="SSF57535">
    <property type="entry name" value="Complement control module/SCR domain"/>
    <property type="match status" value="3"/>
</dbReference>
<keyword evidence="3 5" id="KW-1015">Disulfide bond</keyword>
<evidence type="ECO:0000259" key="6">
    <source>
        <dbReference type="PROSITE" id="PS50923"/>
    </source>
</evidence>
<feature type="domain" description="Sushi" evidence="6">
    <location>
        <begin position="57"/>
        <end position="110"/>
    </location>
</feature>
<dbReference type="InterPro" id="IPR035976">
    <property type="entry name" value="Sushi/SCR/CCP_sf"/>
</dbReference>
<evidence type="ECO:0000256" key="5">
    <source>
        <dbReference type="PROSITE-ProRule" id="PRU00302"/>
    </source>
</evidence>
<evidence type="ECO:0000313" key="8">
    <source>
        <dbReference type="Proteomes" id="UP000828390"/>
    </source>
</evidence>
<keyword evidence="8" id="KW-1185">Reference proteome</keyword>
<evidence type="ECO:0000256" key="4">
    <source>
        <dbReference type="ARBA" id="ARBA00023180"/>
    </source>
</evidence>
<dbReference type="Gene3D" id="2.10.70.10">
    <property type="entry name" value="Complement Module, domain 1"/>
    <property type="match status" value="3"/>
</dbReference>
<dbReference type="CDD" id="cd00033">
    <property type="entry name" value="CCP"/>
    <property type="match status" value="3"/>
</dbReference>
<keyword evidence="1 5" id="KW-0768">Sushi</keyword>
<reference evidence="7" key="2">
    <citation type="submission" date="2020-11" db="EMBL/GenBank/DDBJ databases">
        <authorList>
            <person name="McCartney M.A."/>
            <person name="Auch B."/>
            <person name="Kono T."/>
            <person name="Mallez S."/>
            <person name="Becker A."/>
            <person name="Gohl D.M."/>
            <person name="Silverstein K.A.T."/>
            <person name="Koren S."/>
            <person name="Bechman K.B."/>
            <person name="Herman A."/>
            <person name="Abrahante J.E."/>
            <person name="Garbe J."/>
        </authorList>
    </citation>
    <scope>NUCLEOTIDE SEQUENCE</scope>
    <source>
        <strain evidence="7">Duluth1</strain>
        <tissue evidence="7">Whole animal</tissue>
    </source>
</reference>
<keyword evidence="4" id="KW-0325">Glycoprotein</keyword>